<reference evidence="7 8" key="1">
    <citation type="submission" date="2024-05" db="EMBL/GenBank/DDBJ databases">
        <title>Genetic variation in Jamaican populations of the coffee berry borer (Hypothenemus hampei).</title>
        <authorList>
            <person name="Errbii M."/>
            <person name="Myrie A."/>
        </authorList>
    </citation>
    <scope>NUCLEOTIDE SEQUENCE [LARGE SCALE GENOMIC DNA]</scope>
    <source>
        <strain evidence="7">JA-Hopewell-2020-01-JO</strain>
        <tissue evidence="7">Whole body</tissue>
    </source>
</reference>
<evidence type="ECO:0000259" key="6">
    <source>
        <dbReference type="PROSITE" id="PS50950"/>
    </source>
</evidence>
<dbReference type="InterPro" id="IPR006612">
    <property type="entry name" value="THAP_Znf"/>
</dbReference>
<keyword evidence="4 5" id="KW-0238">DNA-binding</keyword>
<keyword evidence="3" id="KW-0862">Zinc</keyword>
<dbReference type="PANTHER" id="PTHR46600">
    <property type="entry name" value="THAP DOMAIN-CONTAINING"/>
    <property type="match status" value="1"/>
</dbReference>
<evidence type="ECO:0000256" key="1">
    <source>
        <dbReference type="ARBA" id="ARBA00022723"/>
    </source>
</evidence>
<dbReference type="SMART" id="SM00980">
    <property type="entry name" value="THAP"/>
    <property type="match status" value="1"/>
</dbReference>
<dbReference type="GO" id="GO:0003677">
    <property type="term" value="F:DNA binding"/>
    <property type="evidence" value="ECO:0007669"/>
    <property type="project" value="UniProtKB-UniRule"/>
</dbReference>
<organism evidence="7 8">
    <name type="scientific">Hypothenemus hampei</name>
    <name type="common">Coffee berry borer</name>
    <dbReference type="NCBI Taxonomy" id="57062"/>
    <lineage>
        <taxon>Eukaryota</taxon>
        <taxon>Metazoa</taxon>
        <taxon>Ecdysozoa</taxon>
        <taxon>Arthropoda</taxon>
        <taxon>Hexapoda</taxon>
        <taxon>Insecta</taxon>
        <taxon>Pterygota</taxon>
        <taxon>Neoptera</taxon>
        <taxon>Endopterygota</taxon>
        <taxon>Coleoptera</taxon>
        <taxon>Polyphaga</taxon>
        <taxon>Cucujiformia</taxon>
        <taxon>Curculionidae</taxon>
        <taxon>Scolytinae</taxon>
        <taxon>Hypothenemus</taxon>
    </lineage>
</organism>
<name>A0ABD1E178_HYPHA</name>
<keyword evidence="2 5" id="KW-0863">Zinc-finger</keyword>
<dbReference type="AlphaFoldDB" id="A0ABD1E178"/>
<comment type="caution">
    <text evidence="7">The sequence shown here is derived from an EMBL/GenBank/DDBJ whole genome shotgun (WGS) entry which is preliminary data.</text>
</comment>
<evidence type="ECO:0000256" key="5">
    <source>
        <dbReference type="PROSITE-ProRule" id="PRU00309"/>
    </source>
</evidence>
<dbReference type="InterPro" id="IPR038441">
    <property type="entry name" value="THAP_Znf_sf"/>
</dbReference>
<protein>
    <recommendedName>
        <fullName evidence="6">THAP-type domain-containing protein</fullName>
    </recommendedName>
</protein>
<dbReference type="PANTHER" id="PTHR46600:SF11">
    <property type="entry name" value="THAP DOMAIN-CONTAINING PROTEIN 10"/>
    <property type="match status" value="1"/>
</dbReference>
<accession>A0ABD1E178</accession>
<evidence type="ECO:0000256" key="4">
    <source>
        <dbReference type="ARBA" id="ARBA00023125"/>
    </source>
</evidence>
<dbReference type="Pfam" id="PF05485">
    <property type="entry name" value="THAP"/>
    <property type="match status" value="1"/>
</dbReference>
<dbReference type="Proteomes" id="UP001566132">
    <property type="component" value="Unassembled WGS sequence"/>
</dbReference>
<sequence>MSQCFLCLCNKKQPKRQANISFHKFPTNVKVRQAWLDVCGLSPEDDVSKTKICSLHFLSSDYKEVNAKTLGGRMVLKPWAVPFNSMSVIQPTLQQPEACVSHKTPTASENIEEMEVVASSSAITIPDTADVQTDSEDIVRTPKKRKFFEP</sequence>
<dbReference type="PROSITE" id="PS50950">
    <property type="entry name" value="ZF_THAP"/>
    <property type="match status" value="1"/>
</dbReference>
<dbReference type="SMART" id="SM00692">
    <property type="entry name" value="DM3"/>
    <property type="match status" value="1"/>
</dbReference>
<keyword evidence="1" id="KW-0479">Metal-binding</keyword>
<keyword evidence="8" id="KW-1185">Reference proteome</keyword>
<dbReference type="Gene3D" id="6.20.210.20">
    <property type="entry name" value="THAP domain"/>
    <property type="match status" value="1"/>
</dbReference>
<dbReference type="SUPFAM" id="SSF57716">
    <property type="entry name" value="Glucocorticoid receptor-like (DNA-binding domain)"/>
    <property type="match status" value="1"/>
</dbReference>
<dbReference type="EMBL" id="JBDJPC010000015">
    <property type="protein sequence ID" value="KAL1488101.1"/>
    <property type="molecule type" value="Genomic_DNA"/>
</dbReference>
<dbReference type="GO" id="GO:0008270">
    <property type="term" value="F:zinc ion binding"/>
    <property type="evidence" value="ECO:0007669"/>
    <property type="project" value="UniProtKB-KW"/>
</dbReference>
<proteinExistence type="predicted"/>
<evidence type="ECO:0000256" key="2">
    <source>
        <dbReference type="ARBA" id="ARBA00022771"/>
    </source>
</evidence>
<gene>
    <name evidence="7" type="ORF">ABEB36_015059</name>
</gene>
<dbReference type="InterPro" id="IPR026516">
    <property type="entry name" value="THAP1/10"/>
</dbReference>
<evidence type="ECO:0000256" key="3">
    <source>
        <dbReference type="ARBA" id="ARBA00022833"/>
    </source>
</evidence>
<evidence type="ECO:0000313" key="8">
    <source>
        <dbReference type="Proteomes" id="UP001566132"/>
    </source>
</evidence>
<feature type="domain" description="THAP-type" evidence="6">
    <location>
        <begin position="1"/>
        <end position="85"/>
    </location>
</feature>
<evidence type="ECO:0000313" key="7">
    <source>
        <dbReference type="EMBL" id="KAL1488101.1"/>
    </source>
</evidence>